<keyword evidence="2" id="KW-0805">Transcription regulation</keyword>
<dbReference type="Pfam" id="PF13693">
    <property type="entry name" value="HTH_35"/>
    <property type="match status" value="1"/>
</dbReference>
<keyword evidence="3" id="KW-0238">DNA-binding</keyword>
<feature type="region of interest" description="Disordered" evidence="5">
    <location>
        <begin position="74"/>
        <end position="116"/>
    </location>
</feature>
<dbReference type="GO" id="GO:0003677">
    <property type="term" value="F:DNA binding"/>
    <property type="evidence" value="ECO:0007669"/>
    <property type="project" value="UniProtKB-KW"/>
</dbReference>
<reference evidence="7 8" key="1">
    <citation type="submission" date="2018-11" db="EMBL/GenBank/DDBJ databases">
        <title>Genomic Encyclopedia of Type Strains, Phase IV (KMG-IV): sequencing the most valuable type-strain genomes for metagenomic binning, comparative biology and taxonomic classification.</title>
        <authorList>
            <person name="Goeker M."/>
        </authorList>
    </citation>
    <scope>NUCLEOTIDE SEQUENCE [LARGE SCALE GENOMIC DNA]</scope>
    <source>
        <strain evidence="7 8">DSM 25623</strain>
    </source>
</reference>
<dbReference type="EMBL" id="RKQN01000001">
    <property type="protein sequence ID" value="RPE81812.1"/>
    <property type="molecule type" value="Genomic_DNA"/>
</dbReference>
<name>A0A3N4VFM1_9GAMM</name>
<evidence type="ECO:0000256" key="5">
    <source>
        <dbReference type="SAM" id="MobiDB-lite"/>
    </source>
</evidence>
<evidence type="ECO:0000313" key="8">
    <source>
        <dbReference type="Proteomes" id="UP000269708"/>
    </source>
</evidence>
<accession>A0A3N4VFM1</accession>
<evidence type="ECO:0000256" key="3">
    <source>
        <dbReference type="ARBA" id="ARBA00023125"/>
    </source>
</evidence>
<protein>
    <submittedName>
        <fullName evidence="7">Nlp family transcriptional regulator</fullName>
    </submittedName>
</protein>
<dbReference type="InterPro" id="IPR038722">
    <property type="entry name" value="Ner_HTH_dom"/>
</dbReference>
<feature type="domain" description="Ner winged helix-turn-helix DNA-binding" evidence="6">
    <location>
        <begin position="14"/>
        <end position="87"/>
    </location>
</feature>
<keyword evidence="4" id="KW-0804">Transcription</keyword>
<keyword evidence="8" id="KW-1185">Reference proteome</keyword>
<feature type="compositionally biased region" description="Basic residues" evidence="5">
    <location>
        <begin position="84"/>
        <end position="95"/>
    </location>
</feature>
<evidence type="ECO:0000256" key="2">
    <source>
        <dbReference type="ARBA" id="ARBA00023015"/>
    </source>
</evidence>
<evidence type="ECO:0000256" key="1">
    <source>
        <dbReference type="ARBA" id="ARBA00006157"/>
    </source>
</evidence>
<dbReference type="InterPro" id="IPR010982">
    <property type="entry name" value="Lambda_DNA-bd_dom_sf"/>
</dbReference>
<organism evidence="7 8">
    <name type="scientific">Vulcaniibacterium tengchongense</name>
    <dbReference type="NCBI Taxonomy" id="1273429"/>
    <lineage>
        <taxon>Bacteria</taxon>
        <taxon>Pseudomonadati</taxon>
        <taxon>Pseudomonadota</taxon>
        <taxon>Gammaproteobacteria</taxon>
        <taxon>Lysobacterales</taxon>
        <taxon>Lysobacteraceae</taxon>
        <taxon>Vulcaniibacterium</taxon>
    </lineage>
</organism>
<dbReference type="Gene3D" id="1.10.260.40">
    <property type="entry name" value="lambda repressor-like DNA-binding domains"/>
    <property type="match status" value="1"/>
</dbReference>
<gene>
    <name evidence="7" type="ORF">EDC50_1014</name>
</gene>
<evidence type="ECO:0000259" key="6">
    <source>
        <dbReference type="Pfam" id="PF13693"/>
    </source>
</evidence>
<comment type="similarity">
    <text evidence="1">Belongs to the ner transcriptional regulatory family.</text>
</comment>
<comment type="caution">
    <text evidence="7">The sequence shown here is derived from an EMBL/GenBank/DDBJ whole genome shotgun (WGS) entry which is preliminary data.</text>
</comment>
<sequence>MPTAAAPKKPAPQDWHPSDIKAALDKAGWSLRQLGFEHGYTGDSSLSEVFRRAWPKAEGIIASAIGLRPQEIWPSRYDANGNPNRRRGRAPKRPAHASCKATTRAGGRNPQKAAGA</sequence>
<evidence type="ECO:0000256" key="4">
    <source>
        <dbReference type="ARBA" id="ARBA00023163"/>
    </source>
</evidence>
<dbReference type="AlphaFoldDB" id="A0A3N4VFM1"/>
<evidence type="ECO:0000313" key="7">
    <source>
        <dbReference type="EMBL" id="RPE81812.1"/>
    </source>
</evidence>
<proteinExistence type="inferred from homology"/>
<dbReference type="OrthoDB" id="5405994at2"/>
<dbReference type="RefSeq" id="WP_123769333.1">
    <property type="nucleotide sequence ID" value="NZ_RKQN01000001.1"/>
</dbReference>
<dbReference type="SUPFAM" id="SSF47413">
    <property type="entry name" value="lambda repressor-like DNA-binding domains"/>
    <property type="match status" value="1"/>
</dbReference>
<dbReference type="Proteomes" id="UP000269708">
    <property type="component" value="Unassembled WGS sequence"/>
</dbReference>